<dbReference type="EMBL" id="SDMP01000007">
    <property type="protein sequence ID" value="RYR46128.1"/>
    <property type="molecule type" value="Genomic_DNA"/>
</dbReference>
<evidence type="ECO:0000313" key="7">
    <source>
        <dbReference type="EMBL" id="RYR46128.1"/>
    </source>
</evidence>
<dbReference type="Proteomes" id="UP000289738">
    <property type="component" value="Chromosome A07"/>
</dbReference>
<evidence type="ECO:0000256" key="4">
    <source>
        <dbReference type="ARBA" id="ARBA00023163"/>
    </source>
</evidence>
<dbReference type="Pfam" id="PF00319">
    <property type="entry name" value="SRF-TF"/>
    <property type="match status" value="1"/>
</dbReference>
<evidence type="ECO:0000259" key="6">
    <source>
        <dbReference type="PROSITE" id="PS50066"/>
    </source>
</evidence>
<keyword evidence="5" id="KW-0539">Nucleus</keyword>
<keyword evidence="8" id="KW-1185">Reference proteome</keyword>
<comment type="subcellular location">
    <subcellularLocation>
        <location evidence="1">Nucleus</location>
    </subcellularLocation>
</comment>
<evidence type="ECO:0000256" key="2">
    <source>
        <dbReference type="ARBA" id="ARBA00023015"/>
    </source>
</evidence>
<dbReference type="GO" id="GO:0003677">
    <property type="term" value="F:DNA binding"/>
    <property type="evidence" value="ECO:0007669"/>
    <property type="project" value="UniProtKB-KW"/>
</dbReference>
<accession>A0A445C5E9</accession>
<feature type="domain" description="MADS-box" evidence="6">
    <location>
        <begin position="22"/>
        <end position="58"/>
    </location>
</feature>
<reference evidence="7 8" key="1">
    <citation type="submission" date="2019-01" db="EMBL/GenBank/DDBJ databases">
        <title>Sequencing of cultivated peanut Arachis hypogaea provides insights into genome evolution and oil improvement.</title>
        <authorList>
            <person name="Chen X."/>
        </authorList>
    </citation>
    <scope>NUCLEOTIDE SEQUENCE [LARGE SCALE GENOMIC DNA]</scope>
    <source>
        <strain evidence="8">cv. Fuhuasheng</strain>
        <tissue evidence="7">Leaves</tissue>
    </source>
</reference>
<organism evidence="7 8">
    <name type="scientific">Arachis hypogaea</name>
    <name type="common">Peanut</name>
    <dbReference type="NCBI Taxonomy" id="3818"/>
    <lineage>
        <taxon>Eukaryota</taxon>
        <taxon>Viridiplantae</taxon>
        <taxon>Streptophyta</taxon>
        <taxon>Embryophyta</taxon>
        <taxon>Tracheophyta</taxon>
        <taxon>Spermatophyta</taxon>
        <taxon>Magnoliopsida</taxon>
        <taxon>eudicotyledons</taxon>
        <taxon>Gunneridae</taxon>
        <taxon>Pentapetalae</taxon>
        <taxon>rosids</taxon>
        <taxon>fabids</taxon>
        <taxon>Fabales</taxon>
        <taxon>Fabaceae</taxon>
        <taxon>Papilionoideae</taxon>
        <taxon>50 kb inversion clade</taxon>
        <taxon>dalbergioids sensu lato</taxon>
        <taxon>Dalbergieae</taxon>
        <taxon>Pterocarpus clade</taxon>
        <taxon>Arachis</taxon>
    </lineage>
</organism>
<evidence type="ECO:0000256" key="1">
    <source>
        <dbReference type="ARBA" id="ARBA00004123"/>
    </source>
</evidence>
<evidence type="ECO:0000313" key="8">
    <source>
        <dbReference type="Proteomes" id="UP000289738"/>
    </source>
</evidence>
<dbReference type="PROSITE" id="PS50066">
    <property type="entry name" value="MADS_BOX_2"/>
    <property type="match status" value="1"/>
</dbReference>
<keyword evidence="4" id="KW-0804">Transcription</keyword>
<evidence type="ECO:0000256" key="3">
    <source>
        <dbReference type="ARBA" id="ARBA00023125"/>
    </source>
</evidence>
<name>A0A445C5E9_ARAHY</name>
<dbReference type="Gene3D" id="3.40.1810.10">
    <property type="entry name" value="Transcription factor, MADS-box"/>
    <property type="match status" value="1"/>
</dbReference>
<dbReference type="GO" id="GO:0046983">
    <property type="term" value="F:protein dimerization activity"/>
    <property type="evidence" value="ECO:0007669"/>
    <property type="project" value="InterPro"/>
</dbReference>
<evidence type="ECO:0000256" key="5">
    <source>
        <dbReference type="ARBA" id="ARBA00023242"/>
    </source>
</evidence>
<dbReference type="AlphaFoldDB" id="A0A445C5E9"/>
<dbReference type="SUPFAM" id="SSF55455">
    <property type="entry name" value="SRF-like"/>
    <property type="match status" value="1"/>
</dbReference>
<dbReference type="InterPro" id="IPR002100">
    <property type="entry name" value="TF_MADSbox"/>
</dbReference>
<gene>
    <name evidence="7" type="ORF">Ahy_A07g031883</name>
</gene>
<comment type="caution">
    <text evidence="7">The sequence shown here is derived from an EMBL/GenBank/DDBJ whole genome shotgun (WGS) entry which is preliminary data.</text>
</comment>
<sequence>MENGGEMMKKIKGSQKTEINHFYKDKNGILEKANKMKSLCDAVVDLIIYSSSGKGYYYGDFLLKKIKIVFSNEQQPQGSIHFLGLQHMEGMSKMDMRNLIKKNDSLGIDLMLKKNVPKLFLEF</sequence>
<dbReference type="PRINTS" id="PR00404">
    <property type="entry name" value="MADSDOMAIN"/>
</dbReference>
<dbReference type="InterPro" id="IPR036879">
    <property type="entry name" value="TF_MADSbox_sf"/>
</dbReference>
<dbReference type="GO" id="GO:0005634">
    <property type="term" value="C:nucleus"/>
    <property type="evidence" value="ECO:0007669"/>
    <property type="project" value="UniProtKB-SubCell"/>
</dbReference>
<keyword evidence="3" id="KW-0238">DNA-binding</keyword>
<proteinExistence type="predicted"/>
<protein>
    <recommendedName>
        <fullName evidence="6">MADS-box domain-containing protein</fullName>
    </recommendedName>
</protein>
<keyword evidence="2" id="KW-0805">Transcription regulation</keyword>